<evidence type="ECO:0000259" key="1">
    <source>
        <dbReference type="PROSITE" id="PS51186"/>
    </source>
</evidence>
<proteinExistence type="predicted"/>
<dbReference type="RefSeq" id="WP_014133376.1">
    <property type="nucleotide sequence ID" value="NC_016109.1"/>
</dbReference>
<dbReference type="InterPro" id="IPR000182">
    <property type="entry name" value="GNAT_dom"/>
</dbReference>
<protein>
    <submittedName>
        <fullName evidence="2">Putative acetyltransferase</fullName>
        <ecNumber evidence="2">2.3.1.-</ecNumber>
    </submittedName>
</protein>
<evidence type="ECO:0000313" key="2">
    <source>
        <dbReference type="EMBL" id="BAJ26055.1"/>
    </source>
</evidence>
<dbReference type="PANTHER" id="PTHR43441:SF2">
    <property type="entry name" value="FAMILY ACETYLTRANSFERASE, PUTATIVE (AFU_ORTHOLOGUE AFUA_7G00850)-RELATED"/>
    <property type="match status" value="1"/>
</dbReference>
<dbReference type="Pfam" id="PF13302">
    <property type="entry name" value="Acetyltransf_3"/>
    <property type="match status" value="1"/>
</dbReference>
<dbReference type="PANTHER" id="PTHR43441">
    <property type="entry name" value="RIBOSOMAL-PROTEIN-SERINE ACETYLTRANSFERASE"/>
    <property type="match status" value="1"/>
</dbReference>
<feature type="domain" description="N-acetyltransferase" evidence="1">
    <location>
        <begin position="10"/>
        <end position="171"/>
    </location>
</feature>
<dbReference type="PROSITE" id="PS51186">
    <property type="entry name" value="GNAT"/>
    <property type="match status" value="1"/>
</dbReference>
<keyword evidence="2" id="KW-0012">Acyltransferase</keyword>
<organism evidence="2 3">
    <name type="scientific">Kitasatospora setae (strain ATCC 33774 / DSM 43861 / JCM 3304 / KCC A-0304 / NBRC 14216 / KM-6054)</name>
    <name type="common">Streptomyces setae</name>
    <dbReference type="NCBI Taxonomy" id="452652"/>
    <lineage>
        <taxon>Bacteria</taxon>
        <taxon>Bacillati</taxon>
        <taxon>Actinomycetota</taxon>
        <taxon>Actinomycetes</taxon>
        <taxon>Kitasatosporales</taxon>
        <taxon>Streptomycetaceae</taxon>
        <taxon>Kitasatospora</taxon>
    </lineage>
</organism>
<reference evidence="2 3" key="1">
    <citation type="journal article" date="2010" name="DNA Res.">
        <title>Genome sequence of Kitasatospora setae NBRC 14216T: an evolutionary snapshot of the family Streptomycetaceae.</title>
        <authorList>
            <person name="Ichikawa N."/>
            <person name="Oguchi A."/>
            <person name="Ikeda H."/>
            <person name="Ishikawa J."/>
            <person name="Kitani S."/>
            <person name="Watanabe Y."/>
            <person name="Nakamura S."/>
            <person name="Katano Y."/>
            <person name="Kishi E."/>
            <person name="Sasagawa M."/>
            <person name="Ankai A."/>
            <person name="Fukui S."/>
            <person name="Hashimoto Y."/>
            <person name="Kamata S."/>
            <person name="Otoguro M."/>
            <person name="Tanikawa S."/>
            <person name="Nihira T."/>
            <person name="Horinouchi S."/>
            <person name="Ohnishi Y."/>
            <person name="Hayakawa M."/>
            <person name="Kuzuyama T."/>
            <person name="Arisawa A."/>
            <person name="Nomoto F."/>
            <person name="Miura H."/>
            <person name="Takahashi Y."/>
            <person name="Fujita N."/>
        </authorList>
    </citation>
    <scope>NUCLEOTIDE SEQUENCE [LARGE SCALE GENOMIC DNA]</scope>
    <source>
        <strain evidence="3">ATCC 33774 / DSM 43861 / JCM 3304 / KCC A-0304 / NBRC 14216 / KM-6054</strain>
    </source>
</reference>
<keyword evidence="3" id="KW-1185">Reference proteome</keyword>
<dbReference type="Proteomes" id="UP000007076">
    <property type="component" value="Chromosome"/>
</dbReference>
<dbReference type="AlphaFoldDB" id="E4N4C4"/>
<dbReference type="InterPro" id="IPR051908">
    <property type="entry name" value="Ribosomal_N-acetyltransferase"/>
</dbReference>
<dbReference type="HOGENOM" id="CLU_013985_3_2_11"/>
<dbReference type="eggNOG" id="COG1670">
    <property type="taxonomic scope" value="Bacteria"/>
</dbReference>
<dbReference type="EMBL" id="AP010968">
    <property type="protein sequence ID" value="BAJ26055.1"/>
    <property type="molecule type" value="Genomic_DNA"/>
</dbReference>
<gene>
    <name evidence="2" type="ordered locus">KSE_02050</name>
</gene>
<keyword evidence="2" id="KW-0808">Transferase</keyword>
<name>E4N4C4_KITSK</name>
<dbReference type="STRING" id="452652.KSE_02050"/>
<dbReference type="SUPFAM" id="SSF55729">
    <property type="entry name" value="Acyl-CoA N-acyltransferases (Nat)"/>
    <property type="match status" value="1"/>
</dbReference>
<dbReference type="KEGG" id="ksk:KSE_02050"/>
<dbReference type="InterPro" id="IPR016181">
    <property type="entry name" value="Acyl_CoA_acyltransferase"/>
</dbReference>
<sequence>MTPARTTPAVTLTPLDTDDAELLHGWLADPVAAHELGWWPRPLSALRERIERDIADGDDDAFLVLRPDGEPVGLAELTGQSLADGTAGVRILTAPEHRGRGHGRAALDALTDLAFGELPFHRLAARPHTGNAPALALLERAGFTREGVERAACRHRGRHYDLAVLSLLRPEWEALERPRAWEP</sequence>
<dbReference type="EC" id="2.3.1.-" evidence="2"/>
<accession>E4N4C4</accession>
<dbReference type="CDD" id="cd04301">
    <property type="entry name" value="NAT_SF"/>
    <property type="match status" value="1"/>
</dbReference>
<dbReference type="PATRIC" id="fig|452652.3.peg.196"/>
<dbReference type="GO" id="GO:0005737">
    <property type="term" value="C:cytoplasm"/>
    <property type="evidence" value="ECO:0007669"/>
    <property type="project" value="TreeGrafter"/>
</dbReference>
<dbReference type="Gene3D" id="3.40.630.30">
    <property type="match status" value="1"/>
</dbReference>
<dbReference type="GO" id="GO:0008999">
    <property type="term" value="F:protein-N-terminal-alanine acetyltransferase activity"/>
    <property type="evidence" value="ECO:0007669"/>
    <property type="project" value="TreeGrafter"/>
</dbReference>
<dbReference type="GO" id="GO:1990189">
    <property type="term" value="F:protein N-terminal-serine acetyltransferase activity"/>
    <property type="evidence" value="ECO:0007669"/>
    <property type="project" value="TreeGrafter"/>
</dbReference>
<evidence type="ECO:0000313" key="3">
    <source>
        <dbReference type="Proteomes" id="UP000007076"/>
    </source>
</evidence>